<dbReference type="Proteomes" id="UP000051952">
    <property type="component" value="Unassembled WGS sequence"/>
</dbReference>
<accession>A0A0S4JN90</accession>
<dbReference type="AlphaFoldDB" id="A0A0S4JN90"/>
<proteinExistence type="predicted"/>
<evidence type="ECO:0000313" key="3">
    <source>
        <dbReference type="Proteomes" id="UP000051952"/>
    </source>
</evidence>
<keyword evidence="1" id="KW-0812">Transmembrane</keyword>
<keyword evidence="1" id="KW-1133">Transmembrane helix</keyword>
<evidence type="ECO:0000313" key="2">
    <source>
        <dbReference type="EMBL" id="CUG92962.1"/>
    </source>
</evidence>
<evidence type="ECO:0000256" key="1">
    <source>
        <dbReference type="SAM" id="Phobius"/>
    </source>
</evidence>
<reference evidence="3" key="1">
    <citation type="submission" date="2015-09" db="EMBL/GenBank/DDBJ databases">
        <authorList>
            <consortium name="Pathogen Informatics"/>
        </authorList>
    </citation>
    <scope>NUCLEOTIDE SEQUENCE [LARGE SCALE GENOMIC DNA]</scope>
    <source>
        <strain evidence="3">Lake Konstanz</strain>
    </source>
</reference>
<keyword evidence="1" id="KW-0472">Membrane</keyword>
<organism evidence="2 3">
    <name type="scientific">Bodo saltans</name>
    <name type="common">Flagellated protozoan</name>
    <dbReference type="NCBI Taxonomy" id="75058"/>
    <lineage>
        <taxon>Eukaryota</taxon>
        <taxon>Discoba</taxon>
        <taxon>Euglenozoa</taxon>
        <taxon>Kinetoplastea</taxon>
        <taxon>Metakinetoplastina</taxon>
        <taxon>Eubodonida</taxon>
        <taxon>Bodonidae</taxon>
        <taxon>Bodo</taxon>
    </lineage>
</organism>
<dbReference type="VEuPathDB" id="TriTrypDB:BSAL_40040"/>
<dbReference type="EMBL" id="CYKH01002098">
    <property type="protein sequence ID" value="CUG92962.1"/>
    <property type="molecule type" value="Genomic_DNA"/>
</dbReference>
<feature type="transmembrane region" description="Helical" evidence="1">
    <location>
        <begin position="56"/>
        <end position="75"/>
    </location>
</feature>
<name>A0A0S4JN90_BODSA</name>
<protein>
    <submittedName>
        <fullName evidence="2">GPI-anchored surface protein, putative</fullName>
    </submittedName>
</protein>
<keyword evidence="3" id="KW-1185">Reference proteome</keyword>
<gene>
    <name evidence="2" type="ORF">BSAL_40040</name>
</gene>
<sequence length="76" mass="8762">MKKELVVHLMTDGGIPPPTKERPCDSHFVAHHVCLWHHCYSRPLGVARDSVFFGTLYRVVYVVRLFFIIFLNCCAS</sequence>